<evidence type="ECO:0000313" key="1">
    <source>
        <dbReference type="EMBL" id="TCD01223.1"/>
    </source>
</evidence>
<dbReference type="RefSeq" id="WP_131595915.1">
    <property type="nucleotide sequence ID" value="NZ_SJSL01000002.1"/>
</dbReference>
<comment type="caution">
    <text evidence="1">The sequence shown here is derived from an EMBL/GenBank/DDBJ whole genome shotgun (WGS) entry which is preliminary data.</text>
</comment>
<proteinExistence type="predicted"/>
<evidence type="ECO:0000313" key="2">
    <source>
        <dbReference type="Proteomes" id="UP000293347"/>
    </source>
</evidence>
<accession>A0A4R0NNK1</accession>
<protein>
    <submittedName>
        <fullName evidence="1">Uncharacterized protein</fullName>
    </submittedName>
</protein>
<dbReference type="AlphaFoldDB" id="A0A4R0NNK1"/>
<dbReference type="OrthoDB" id="1490934at2"/>
<dbReference type="Proteomes" id="UP000293347">
    <property type="component" value="Unassembled WGS sequence"/>
</dbReference>
<dbReference type="EMBL" id="SJSL01000002">
    <property type="protein sequence ID" value="TCD01223.1"/>
    <property type="molecule type" value="Genomic_DNA"/>
</dbReference>
<keyword evidence="2" id="KW-1185">Reference proteome</keyword>
<organism evidence="1 2">
    <name type="scientific">Pedobacter psychroterrae</name>
    <dbReference type="NCBI Taxonomy" id="2530453"/>
    <lineage>
        <taxon>Bacteria</taxon>
        <taxon>Pseudomonadati</taxon>
        <taxon>Bacteroidota</taxon>
        <taxon>Sphingobacteriia</taxon>
        <taxon>Sphingobacteriales</taxon>
        <taxon>Sphingobacteriaceae</taxon>
        <taxon>Pedobacter</taxon>
    </lineage>
</organism>
<sequence length="331" mass="39029">MSFDEKLNNYFTNFSLQLGPKPTENLIYLYADYVELVTLFSNSNFVSATDILDRLKDEGVFVLKEKDNNTDDEDKDRAEVNDKYEIFMDQIFRLINERANLFGSDYPFLVHNDKIILEDKKRITERHRVYIFLLLSSSLNIFSLFQPELTTEFEIVCFEVLKNFLPDHAIVKSFGKKSDYQGSAVQKIQALADDLKIKIDEDGFNEISKKGNQEKGLDLIGWIPFDDIVPNFLAILAQCACGKDWNKKLHETSRYNNYMRFHRLNPLHSMFIPYSLVSYLKPIFFRNDEIDNRLIFERKRILNYLNDLTFFQDMETRILIDKCIEFEEAVI</sequence>
<reference evidence="1 2" key="1">
    <citation type="submission" date="2019-02" db="EMBL/GenBank/DDBJ databases">
        <title>Pedobacter sp. RP-1-14 sp. nov., isolated from Arctic soil.</title>
        <authorList>
            <person name="Dahal R.H."/>
        </authorList>
    </citation>
    <scope>NUCLEOTIDE SEQUENCE [LARGE SCALE GENOMIC DNA]</scope>
    <source>
        <strain evidence="1 2">RP-1-14</strain>
    </source>
</reference>
<gene>
    <name evidence="1" type="ORF">EZ437_10725</name>
</gene>
<name>A0A4R0NNK1_9SPHI</name>